<dbReference type="Proteomes" id="UP000006034">
    <property type="component" value="Unassembled WGS sequence"/>
</dbReference>
<dbReference type="PROSITE" id="PS51208">
    <property type="entry name" value="AUTOTRANSPORTER"/>
    <property type="match status" value="1"/>
</dbReference>
<dbReference type="SUPFAM" id="SSF51126">
    <property type="entry name" value="Pectin lyase-like"/>
    <property type="match status" value="3"/>
</dbReference>
<evidence type="ECO:0000313" key="5">
    <source>
        <dbReference type="Proteomes" id="UP000006034"/>
    </source>
</evidence>
<dbReference type="InterPro" id="IPR036709">
    <property type="entry name" value="Autotransporte_beta_dom_sf"/>
</dbReference>
<keyword evidence="1 2" id="KW-0732">Signal</keyword>
<dbReference type="InterPro" id="IPR012332">
    <property type="entry name" value="Autotransporter_pectin_lyase_C"/>
</dbReference>
<dbReference type="InterPro" id="IPR013425">
    <property type="entry name" value="Autotrns_rpt"/>
</dbReference>
<feature type="signal peptide" evidence="2">
    <location>
        <begin position="1"/>
        <end position="34"/>
    </location>
</feature>
<dbReference type="SUPFAM" id="SSF103515">
    <property type="entry name" value="Autotransporter"/>
    <property type="match status" value="1"/>
</dbReference>
<feature type="domain" description="Autotransporter" evidence="3">
    <location>
        <begin position="1097"/>
        <end position="1375"/>
    </location>
</feature>
<dbReference type="GeneID" id="78087679"/>
<evidence type="ECO:0000313" key="4">
    <source>
        <dbReference type="EMBL" id="EFV44926.1"/>
    </source>
</evidence>
<dbReference type="eggNOG" id="COG3468">
    <property type="taxonomic scope" value="Bacteria"/>
</dbReference>
<dbReference type="Gene3D" id="2.40.128.130">
    <property type="entry name" value="Autotransporter beta-domain"/>
    <property type="match status" value="1"/>
</dbReference>
<dbReference type="Pfam" id="PF12951">
    <property type="entry name" value="PATR"/>
    <property type="match status" value="4"/>
</dbReference>
<organism evidence="4 5">
    <name type="scientific">Bilophila wadsworthia (strain 3_1_6)</name>
    <dbReference type="NCBI Taxonomy" id="563192"/>
    <lineage>
        <taxon>Bacteria</taxon>
        <taxon>Pseudomonadati</taxon>
        <taxon>Thermodesulfobacteriota</taxon>
        <taxon>Desulfovibrionia</taxon>
        <taxon>Desulfovibrionales</taxon>
        <taxon>Desulfovibrionaceae</taxon>
        <taxon>Bilophila</taxon>
    </lineage>
</organism>
<dbReference type="RefSeq" id="WP_005026596.1">
    <property type="nucleotide sequence ID" value="NZ_KE150238.1"/>
</dbReference>
<dbReference type="NCBIfam" id="TIGR02601">
    <property type="entry name" value="autotrns_rpt"/>
    <property type="match status" value="4"/>
</dbReference>
<dbReference type="OrthoDB" id="5442061at2"/>
<keyword evidence="5" id="KW-1185">Reference proteome</keyword>
<comment type="caution">
    <text evidence="4">The sequence shown here is derived from an EMBL/GenBank/DDBJ whole genome shotgun (WGS) entry which is preliminary data.</text>
</comment>
<protein>
    <submittedName>
        <fullName evidence="4">Autotransporter-associated beta strand</fullName>
    </submittedName>
</protein>
<dbReference type="InterPro" id="IPR005546">
    <property type="entry name" value="Autotransporte_beta"/>
</dbReference>
<dbReference type="SMART" id="SM00869">
    <property type="entry name" value="Autotransporter"/>
    <property type="match status" value="1"/>
</dbReference>
<reference evidence="4 5" key="1">
    <citation type="submission" date="2010-10" db="EMBL/GenBank/DDBJ databases">
        <authorList>
            <consortium name="The Broad Institute Genome Sequencing Platform"/>
            <person name="Ward D."/>
            <person name="Earl A."/>
            <person name="Feldgarden M."/>
            <person name="Young S.K."/>
            <person name="Gargeya S."/>
            <person name="Zeng Q."/>
            <person name="Alvarado L."/>
            <person name="Berlin A."/>
            <person name="Bochicchio J."/>
            <person name="Chapman S.B."/>
            <person name="Chen Z."/>
            <person name="Freedman E."/>
            <person name="Gellesch M."/>
            <person name="Goldberg J."/>
            <person name="Griggs A."/>
            <person name="Gujja S."/>
            <person name="Heilman E."/>
            <person name="Heiman D."/>
            <person name="Howarth C."/>
            <person name="Mehta T."/>
            <person name="Neiman D."/>
            <person name="Pearson M."/>
            <person name="Roberts A."/>
            <person name="Saif S."/>
            <person name="Shea T."/>
            <person name="Shenoy N."/>
            <person name="Sisk P."/>
            <person name="Stolte C."/>
            <person name="Sykes S."/>
            <person name="White J."/>
            <person name="Yandava C."/>
            <person name="Allen-Vercoe E."/>
            <person name="Sibley C."/>
            <person name="Ambrose C.E."/>
            <person name="Strauss J."/>
            <person name="Daigneault M."/>
            <person name="Haas B."/>
            <person name="Nusbaum C."/>
            <person name="Birren B."/>
        </authorList>
    </citation>
    <scope>NUCLEOTIDE SEQUENCE [LARGE SCALE GENOMIC DNA]</scope>
    <source>
        <strain evidence="4 5">3_1_6</strain>
    </source>
</reference>
<dbReference type="Gene3D" id="2.160.20.20">
    <property type="match status" value="1"/>
</dbReference>
<evidence type="ECO:0000256" key="2">
    <source>
        <dbReference type="SAM" id="SignalP"/>
    </source>
</evidence>
<dbReference type="eggNOG" id="COG3210">
    <property type="taxonomic scope" value="Bacteria"/>
</dbReference>
<evidence type="ECO:0000256" key="1">
    <source>
        <dbReference type="ARBA" id="ARBA00022729"/>
    </source>
</evidence>
<evidence type="ECO:0000259" key="3">
    <source>
        <dbReference type="PROSITE" id="PS51208"/>
    </source>
</evidence>
<proteinExistence type="predicted"/>
<gene>
    <name evidence="4" type="ORF">HMPREF0179_01422</name>
</gene>
<dbReference type="STRING" id="563192.HMPREF0179_01422"/>
<dbReference type="HOGENOM" id="CLU_007619_1_0_7"/>
<accession>E5Y5F9</accession>
<feature type="chain" id="PRO_5003200965" evidence="2">
    <location>
        <begin position="35"/>
        <end position="1375"/>
    </location>
</feature>
<sequence length="1375" mass="137216">MTHRFRFTCTRLLPACALAALLVGPPGFAPSANAADVTYPGSNLDKGPLWNIDNSLFPAGSLSDNVVTINSGNVGGDVYGNDVDAAFSPVSNNTVILSGGSVGGDILGGANNGAVTDNNVAISGFGSVLGSVYGGYGAAEGTVNGNDVSIFDSGSVTGNVLGGYSRSVNSHVIGNTVTISGGTVRDIYGGQSGKGNALNNRVTLDGAASQTNVIYGGRVEQGTARENAVVMKNGSVTLGIFGGIATADGGQAQDNHVTMSGGAVGEHLIGGYVQNGSGAATGNSVIFNGGSVTENVYGGRSVNGPAQNNSVTMTNGSAKWLLGGYSNSGDASGNRVEVSGGTLSGGVNGGETTSGNATGNSVDFSNVTATYVQGGYSGSGSATGNSLAIRSGTVQNNAFGGYVDSGSGEASGNSVTFNGGSVTNNIYGGMSAAGLAQNNSVTMTNGSAKWLLGGYSANGNVIGNSVNVSGGTLTGVSGGESNSGSATGNIVSISGGTVQSNVNGGFVASGSGKATGNIVNISGNADLSTATVAGGISSSDAFTGNTLNKNSDAAVHIARNFASVNFGYSGNANIGELDSTPTGSALSGVTVNTNANNVSFVGVISGSGSMTKAGAGTLILSGTNTYSGGTTISAGTLSIGSDTNIGSGTNTIGNKGTLLLSGNGTYTNDWTLSGTGSAIATDNNNTLSGVLSGNGGLTKTGAGTLTLTGNNTYADGTAINDGTLKGNIASGTDLSIAASAIYDGDNKARSVGGLNGGGKILNTDGLTVQSGTFGGVIGNSNTSLIKTGAGTLTLTGTNAYTGSTTISEGTLKGNIASGTDLSIADSATYDGDNKARSVGGLNGAGNILNTDGLTVQSGDFAGSIDNSNSGLTKTGAGTLTLSGTNTYTGMTTVRSGTLALGSDLTSNQLTLYGGTVFDRGSHNHSLDNGILSVNGANGQSAMYKGDLSARNATLNFISPVHPTQPLLRVTGDADVSGSACNVGLAGGTSLASGSTLTLLEVDPDKTLTANNLQRGNGIVQIGSTVAHDITADVNLDPTTRRLNAVTAQVSPGRATDQSKALSEGFLGGLALNLQGADLVAGRGMDSAVRASSGTDDAERHGFAGFGALSGGSLRYNTGSHLDMNSLSLLTGLAWGIDLAPGRLTLGAFFEYGNGSYDTHNSFTNAASVDGDGNAYYLGGGILARMDFVNIGPGRFYAEASGRAGKTHNEYDSSDLRDVAGRKADYDSSSPYYGLHFGTGYVWNINDAATLDLYGKYFWTRQQGDSVGLSTGEHLSFDDINSSRLRFGGRFAYILNEHVAPYIGAAWEHEFDGKARARTNGFDIDAPNLRGNTGIGELGLSLTPSADLPLTVDLGVQGYTGKREGVTGSLMVKWEF</sequence>
<dbReference type="InterPro" id="IPR011050">
    <property type="entry name" value="Pectin_lyase_fold/virulence"/>
</dbReference>
<name>E5Y5F9_BILW3</name>
<reference evidence="4 5" key="2">
    <citation type="submission" date="2013-04" db="EMBL/GenBank/DDBJ databases">
        <title>The Genome Sequence of Bilophila wadsworthia 3_1_6.</title>
        <authorList>
            <consortium name="The Broad Institute Genomics Platform"/>
            <person name="Earl A."/>
            <person name="Ward D."/>
            <person name="Feldgarden M."/>
            <person name="Gevers D."/>
            <person name="Sibley C."/>
            <person name="Strauss J."/>
            <person name="Allen-Vercoe E."/>
            <person name="Walker B."/>
            <person name="Young S."/>
            <person name="Zeng Q."/>
            <person name="Gargeya S."/>
            <person name="Fitzgerald M."/>
            <person name="Haas B."/>
            <person name="Abouelleil A."/>
            <person name="Allen A.W."/>
            <person name="Alvarado L."/>
            <person name="Arachchi H.M."/>
            <person name="Berlin A.M."/>
            <person name="Chapman S.B."/>
            <person name="Gainer-Dewar J."/>
            <person name="Goldberg J."/>
            <person name="Griggs A."/>
            <person name="Gujja S."/>
            <person name="Hansen M."/>
            <person name="Howarth C."/>
            <person name="Imamovic A."/>
            <person name="Ireland A."/>
            <person name="Larimer J."/>
            <person name="McCowan C."/>
            <person name="Murphy C."/>
            <person name="Pearson M."/>
            <person name="Poon T.W."/>
            <person name="Priest M."/>
            <person name="Roberts A."/>
            <person name="Saif S."/>
            <person name="Shea T."/>
            <person name="Sisk P."/>
            <person name="Sykes S."/>
            <person name="Wortman J."/>
            <person name="Nusbaum C."/>
            <person name="Birren B."/>
        </authorList>
    </citation>
    <scope>NUCLEOTIDE SEQUENCE [LARGE SCALE GENOMIC DNA]</scope>
    <source>
        <strain evidence="4 5">3_1_6</strain>
    </source>
</reference>
<dbReference type="EMBL" id="ADCP02000001">
    <property type="protein sequence ID" value="EFV44926.1"/>
    <property type="molecule type" value="Genomic_DNA"/>
</dbReference>